<evidence type="ECO:0000313" key="3">
    <source>
        <dbReference type="EMBL" id="CAL2104204.1"/>
    </source>
</evidence>
<protein>
    <submittedName>
        <fullName evidence="3">DNA-binding response regulator, NarL/FixJ family, contains REC and HTH domains</fullName>
    </submittedName>
</protein>
<feature type="modified residue" description="4-aspartylphosphate" evidence="1">
    <location>
        <position position="59"/>
    </location>
</feature>
<dbReference type="SUPFAM" id="SSF52172">
    <property type="entry name" value="CheY-like"/>
    <property type="match status" value="1"/>
</dbReference>
<comment type="caution">
    <text evidence="3">The sequence shown here is derived from an EMBL/GenBank/DDBJ whole genome shotgun (WGS) entry which is preliminary data.</text>
</comment>
<evidence type="ECO:0000259" key="2">
    <source>
        <dbReference type="PROSITE" id="PS50110"/>
    </source>
</evidence>
<sequence length="222" mass="25274">MFKKVLVAEDMDDINKGVYTMLQEIGVGEIDQVQYCDDAYLKIQRAIIDKNPYDLLITDLSFKKDHRPQEYTSGKELVQALEEKEIAISVIVYSVEDSLQKVRTLLQNSKVKGYICKGRNGLKDLNKAIHKVLQNDTPFLSYQVEKAMKRPSSNEIKQYDIRLMEKLSEGLSQPEISRYFTNNGITPGSLSSVEKRIIKLKDILRANNTAHLVAKAKDSGFI</sequence>
<keyword evidence="3" id="KW-0238">DNA-binding</keyword>
<dbReference type="InterPro" id="IPR001789">
    <property type="entry name" value="Sig_transdc_resp-reg_receiver"/>
</dbReference>
<name>A0ABP1F396_9FLAO</name>
<keyword evidence="1" id="KW-0597">Phosphoprotein</keyword>
<gene>
    <name evidence="3" type="ORF">T190423A01A_60141</name>
</gene>
<evidence type="ECO:0000256" key="1">
    <source>
        <dbReference type="PROSITE-ProRule" id="PRU00169"/>
    </source>
</evidence>
<dbReference type="EMBL" id="CAXJIO010000015">
    <property type="protein sequence ID" value="CAL2104204.1"/>
    <property type="molecule type" value="Genomic_DNA"/>
</dbReference>
<dbReference type="Proteomes" id="UP001497527">
    <property type="component" value="Unassembled WGS sequence"/>
</dbReference>
<organism evidence="3 4">
    <name type="scientific">Tenacibaculum polynesiense</name>
    <dbReference type="NCBI Taxonomy" id="3137857"/>
    <lineage>
        <taxon>Bacteria</taxon>
        <taxon>Pseudomonadati</taxon>
        <taxon>Bacteroidota</taxon>
        <taxon>Flavobacteriia</taxon>
        <taxon>Flavobacteriales</taxon>
        <taxon>Flavobacteriaceae</taxon>
        <taxon>Tenacibaculum</taxon>
    </lineage>
</organism>
<proteinExistence type="predicted"/>
<dbReference type="GO" id="GO:0003677">
    <property type="term" value="F:DNA binding"/>
    <property type="evidence" value="ECO:0007669"/>
    <property type="project" value="UniProtKB-KW"/>
</dbReference>
<accession>A0ABP1F396</accession>
<dbReference type="InterPro" id="IPR011006">
    <property type="entry name" value="CheY-like_superfamily"/>
</dbReference>
<reference evidence="3 4" key="1">
    <citation type="submission" date="2024-05" db="EMBL/GenBank/DDBJ databases">
        <authorList>
            <person name="Duchaud E."/>
        </authorList>
    </citation>
    <scope>NUCLEOTIDE SEQUENCE [LARGE SCALE GENOMIC DNA]</scope>
    <source>
        <strain evidence="3">Ena-SAMPLE-TAB-13-05-2024-13:56:06:370-140308</strain>
    </source>
</reference>
<dbReference type="Gene3D" id="3.40.50.2300">
    <property type="match status" value="1"/>
</dbReference>
<dbReference type="PROSITE" id="PS50110">
    <property type="entry name" value="RESPONSE_REGULATORY"/>
    <property type="match status" value="1"/>
</dbReference>
<feature type="domain" description="Response regulatory" evidence="2">
    <location>
        <begin position="4"/>
        <end position="132"/>
    </location>
</feature>
<dbReference type="RefSeq" id="WP_348718479.1">
    <property type="nucleotide sequence ID" value="NZ_CAXJIO010000015.1"/>
</dbReference>
<keyword evidence="4" id="KW-1185">Reference proteome</keyword>
<evidence type="ECO:0000313" key="4">
    <source>
        <dbReference type="Proteomes" id="UP001497527"/>
    </source>
</evidence>